<organism evidence="1 2">
    <name type="scientific">Laspinema olomoucense D3b</name>
    <dbReference type="NCBI Taxonomy" id="2953688"/>
    <lineage>
        <taxon>Bacteria</taxon>
        <taxon>Bacillati</taxon>
        <taxon>Cyanobacteriota</taxon>
        <taxon>Cyanophyceae</taxon>
        <taxon>Oscillatoriophycideae</taxon>
        <taxon>Oscillatoriales</taxon>
        <taxon>Laspinemataceae</taxon>
        <taxon>Laspinema</taxon>
        <taxon>Laspinema olomoucense</taxon>
    </lineage>
</organism>
<proteinExistence type="predicted"/>
<evidence type="ECO:0000313" key="1">
    <source>
        <dbReference type="EMBL" id="MCT7976678.1"/>
    </source>
</evidence>
<accession>A0ABT2N1X1</accession>
<reference evidence="1 2" key="1">
    <citation type="journal article" date="2022" name="Front. Microbiol.">
        <title>High genomic differentiation and limited gene flow indicate recent cryptic speciation within the genus Laspinema (cyanobacteria).</title>
        <authorList>
            <person name="Stanojkovic A."/>
            <person name="Skoupy S."/>
            <person name="Skaloud P."/>
            <person name="Dvorak P."/>
        </authorList>
    </citation>
    <scope>NUCLEOTIDE SEQUENCE [LARGE SCALE GENOMIC DNA]</scope>
    <source>
        <strain evidence="1 2">D3b</strain>
    </source>
</reference>
<comment type="caution">
    <text evidence="1">The sequence shown here is derived from an EMBL/GenBank/DDBJ whole genome shotgun (WGS) entry which is preliminary data.</text>
</comment>
<sequence>MIMQKDDYEYFRIGGVSIQIQPEVANFDDIISSGEPDFSVQFQKKTIARLLPRGDRHFSAN</sequence>
<name>A0ABT2N1X1_9CYAN</name>
<dbReference type="Proteomes" id="UP001525961">
    <property type="component" value="Unassembled WGS sequence"/>
</dbReference>
<dbReference type="EMBL" id="JAMXFA010000003">
    <property type="protein sequence ID" value="MCT7976678.1"/>
    <property type="molecule type" value="Genomic_DNA"/>
</dbReference>
<evidence type="ECO:0000313" key="2">
    <source>
        <dbReference type="Proteomes" id="UP001525961"/>
    </source>
</evidence>
<keyword evidence="2" id="KW-1185">Reference proteome</keyword>
<gene>
    <name evidence="1" type="ORF">NG792_02925</name>
</gene>
<dbReference type="RefSeq" id="WP_261234451.1">
    <property type="nucleotide sequence ID" value="NZ_JAMXFA010000003.1"/>
</dbReference>
<protein>
    <submittedName>
        <fullName evidence="1">Uncharacterized protein</fullName>
    </submittedName>
</protein>